<comment type="similarity">
    <text evidence="2 6">Belongs to the glycosyl hydrolase 17 family.</text>
</comment>
<evidence type="ECO:0000256" key="5">
    <source>
        <dbReference type="ARBA" id="ARBA00023295"/>
    </source>
</evidence>
<keyword evidence="5" id="KW-0326">Glycosidase</keyword>
<accession>A0A0D3E285</accession>
<evidence type="ECO:0000256" key="4">
    <source>
        <dbReference type="ARBA" id="ARBA00022801"/>
    </source>
</evidence>
<reference evidence="7 8" key="1">
    <citation type="journal article" date="2014" name="Genome Biol.">
        <title>Transcriptome and methylome profiling reveals relics of genome dominance in the mesopolyploid Brassica oleracea.</title>
        <authorList>
            <person name="Parkin I.A."/>
            <person name="Koh C."/>
            <person name="Tang H."/>
            <person name="Robinson S.J."/>
            <person name="Kagale S."/>
            <person name="Clarke W.E."/>
            <person name="Town C.D."/>
            <person name="Nixon J."/>
            <person name="Krishnakumar V."/>
            <person name="Bidwell S.L."/>
            <person name="Denoeud F."/>
            <person name="Belcram H."/>
            <person name="Links M.G."/>
            <person name="Just J."/>
            <person name="Clarke C."/>
            <person name="Bender T."/>
            <person name="Huebert T."/>
            <person name="Mason A.S."/>
            <person name="Pires J.C."/>
            <person name="Barker G."/>
            <person name="Moore J."/>
            <person name="Walley P.G."/>
            <person name="Manoli S."/>
            <person name="Batley J."/>
            <person name="Edwards D."/>
            <person name="Nelson M.N."/>
            <person name="Wang X."/>
            <person name="Paterson A.H."/>
            <person name="King G."/>
            <person name="Bancroft I."/>
            <person name="Chalhoub B."/>
            <person name="Sharpe A.G."/>
        </authorList>
    </citation>
    <scope>NUCLEOTIDE SEQUENCE</scope>
    <source>
        <strain evidence="7 8">cv. TO1000</strain>
    </source>
</reference>
<name>A0A0D3E285_BRAOL</name>
<evidence type="ECO:0000313" key="8">
    <source>
        <dbReference type="Proteomes" id="UP000032141"/>
    </source>
</evidence>
<dbReference type="EnsemblPlants" id="Bo9g018360.1">
    <property type="protein sequence ID" value="Bo9g018360.1"/>
    <property type="gene ID" value="Bo9g018360"/>
</dbReference>
<sequence length="259" mass="29318">MLCRYVAVGNEPFLSAYNGSYLKTTFPALKNIHRALKEAGHTDVMKATIPQNAEVYQSANDKPSEGDFRSDVKQIMLDIVKFFHDNDLPFTVNIYPFLSLYLNQHFPVEYAFFDGNGQTIPDNGKNYDNVFDANYDTLVYALNKAGIKDMKIIVGWPTDGHKYATPKLAEKFYAGLMKRLAKDVGTPLRPEKLEVYLFGLLDEDMKSILPGPFERHWGIFRYDGTPKFMLDFTGQGRKIVPVAAKGVQYLDKQCCNGAL</sequence>
<evidence type="ECO:0000256" key="1">
    <source>
        <dbReference type="ARBA" id="ARBA00000382"/>
    </source>
</evidence>
<dbReference type="SUPFAM" id="SSF51445">
    <property type="entry name" value="(Trans)glycosidases"/>
    <property type="match status" value="1"/>
</dbReference>
<dbReference type="AlphaFoldDB" id="A0A0D3E285"/>
<evidence type="ECO:0000256" key="2">
    <source>
        <dbReference type="ARBA" id="ARBA00008773"/>
    </source>
</evidence>
<dbReference type="InterPro" id="IPR000490">
    <property type="entry name" value="Glyco_hydro_17"/>
</dbReference>
<evidence type="ECO:0000256" key="6">
    <source>
        <dbReference type="RuleBase" id="RU004335"/>
    </source>
</evidence>
<dbReference type="InterPro" id="IPR044965">
    <property type="entry name" value="Glyco_hydro_17_plant"/>
</dbReference>
<dbReference type="GO" id="GO:0005975">
    <property type="term" value="P:carbohydrate metabolic process"/>
    <property type="evidence" value="ECO:0007669"/>
    <property type="project" value="InterPro"/>
</dbReference>
<comment type="catalytic activity">
    <reaction evidence="1">
        <text>Hydrolysis of (1-&gt;3)-beta-D-glucosidic linkages in (1-&gt;3)-beta-D-glucans.</text>
        <dbReference type="EC" id="3.2.1.39"/>
    </reaction>
</comment>
<evidence type="ECO:0000256" key="3">
    <source>
        <dbReference type="ARBA" id="ARBA00012780"/>
    </source>
</evidence>
<dbReference type="Gramene" id="Bo9g018360.1">
    <property type="protein sequence ID" value="Bo9g018360.1"/>
    <property type="gene ID" value="Bo9g018360"/>
</dbReference>
<keyword evidence="8" id="KW-1185">Reference proteome</keyword>
<evidence type="ECO:0000313" key="7">
    <source>
        <dbReference type="EnsemblPlants" id="Bo9g018360.1"/>
    </source>
</evidence>
<dbReference type="eggNOG" id="ENOG502QTIM">
    <property type="taxonomic scope" value="Eukaryota"/>
</dbReference>
<proteinExistence type="inferred from homology"/>
<dbReference type="Gene3D" id="3.20.20.80">
    <property type="entry name" value="Glycosidases"/>
    <property type="match status" value="1"/>
</dbReference>
<organism evidence="7 8">
    <name type="scientific">Brassica oleracea var. oleracea</name>
    <dbReference type="NCBI Taxonomy" id="109376"/>
    <lineage>
        <taxon>Eukaryota</taxon>
        <taxon>Viridiplantae</taxon>
        <taxon>Streptophyta</taxon>
        <taxon>Embryophyta</taxon>
        <taxon>Tracheophyta</taxon>
        <taxon>Spermatophyta</taxon>
        <taxon>Magnoliopsida</taxon>
        <taxon>eudicotyledons</taxon>
        <taxon>Gunneridae</taxon>
        <taxon>Pentapetalae</taxon>
        <taxon>rosids</taxon>
        <taxon>malvids</taxon>
        <taxon>Brassicales</taxon>
        <taxon>Brassicaceae</taxon>
        <taxon>Brassiceae</taxon>
        <taxon>Brassica</taxon>
    </lineage>
</organism>
<dbReference type="Proteomes" id="UP000032141">
    <property type="component" value="Chromosome C9"/>
</dbReference>
<dbReference type="PANTHER" id="PTHR32227">
    <property type="entry name" value="GLUCAN ENDO-1,3-BETA-GLUCOSIDASE BG1-RELATED-RELATED"/>
    <property type="match status" value="1"/>
</dbReference>
<keyword evidence="4" id="KW-0378">Hydrolase</keyword>
<dbReference type="GO" id="GO:0042973">
    <property type="term" value="F:glucan endo-1,3-beta-D-glucosidase activity"/>
    <property type="evidence" value="ECO:0007669"/>
    <property type="project" value="UniProtKB-EC"/>
</dbReference>
<dbReference type="HOGENOM" id="CLU_024953_2_1_1"/>
<dbReference type="OMA" id="RAMCTIG"/>
<dbReference type="STRING" id="109376.A0A0D3E285"/>
<dbReference type="EC" id="3.2.1.39" evidence="3"/>
<dbReference type="InterPro" id="IPR017853">
    <property type="entry name" value="GH"/>
</dbReference>
<dbReference type="Pfam" id="PF00332">
    <property type="entry name" value="Glyco_hydro_17"/>
    <property type="match status" value="1"/>
</dbReference>
<reference evidence="7" key="2">
    <citation type="submission" date="2015-03" db="UniProtKB">
        <authorList>
            <consortium name="EnsemblPlants"/>
        </authorList>
    </citation>
    <scope>IDENTIFICATION</scope>
</reference>
<protein>
    <recommendedName>
        <fullName evidence="3">glucan endo-1,3-beta-D-glucosidase</fullName>
        <ecNumber evidence="3">3.2.1.39</ecNumber>
    </recommendedName>
</protein>